<proteinExistence type="predicted"/>
<feature type="region of interest" description="Disordered" evidence="1">
    <location>
        <begin position="53"/>
        <end position="96"/>
    </location>
</feature>
<feature type="compositionally biased region" description="Basic and acidic residues" evidence="1">
    <location>
        <begin position="82"/>
        <end position="94"/>
    </location>
</feature>
<dbReference type="EMBL" id="JARQZJ010000061">
    <property type="protein sequence ID" value="KAK9879068.1"/>
    <property type="molecule type" value="Genomic_DNA"/>
</dbReference>
<accession>A0AAW1U8V6</accession>
<sequence length="144" mass="16305">MRKSRISQNELDPWNFSPQFSTQSEGAEIRFHETFQREPNEIPFFLREEKERTASAAGLARHKPSPISRCPSGGNASSAGRSEGKSLIHGRESRNGNTCATSVEKYVPRLGEPPRACYTAISFRTCVYFSRNHYAKGREYRVFG</sequence>
<protein>
    <submittedName>
        <fullName evidence="2">Uncharacterized protein</fullName>
    </submittedName>
</protein>
<gene>
    <name evidence="2" type="ORF">WA026_003882</name>
</gene>
<evidence type="ECO:0000256" key="1">
    <source>
        <dbReference type="SAM" id="MobiDB-lite"/>
    </source>
</evidence>
<reference evidence="2 3" key="1">
    <citation type="submission" date="2023-03" db="EMBL/GenBank/DDBJ databases">
        <title>Genome insight into feeding habits of ladybird beetles.</title>
        <authorList>
            <person name="Li H.-S."/>
            <person name="Huang Y.-H."/>
            <person name="Pang H."/>
        </authorList>
    </citation>
    <scope>NUCLEOTIDE SEQUENCE [LARGE SCALE GENOMIC DNA]</scope>
    <source>
        <strain evidence="2">SYSU_2023b</strain>
        <tissue evidence="2">Whole body</tissue>
    </source>
</reference>
<comment type="caution">
    <text evidence="2">The sequence shown here is derived from an EMBL/GenBank/DDBJ whole genome shotgun (WGS) entry which is preliminary data.</text>
</comment>
<dbReference type="Proteomes" id="UP001431783">
    <property type="component" value="Unassembled WGS sequence"/>
</dbReference>
<organism evidence="2 3">
    <name type="scientific">Henosepilachna vigintioctopunctata</name>
    <dbReference type="NCBI Taxonomy" id="420089"/>
    <lineage>
        <taxon>Eukaryota</taxon>
        <taxon>Metazoa</taxon>
        <taxon>Ecdysozoa</taxon>
        <taxon>Arthropoda</taxon>
        <taxon>Hexapoda</taxon>
        <taxon>Insecta</taxon>
        <taxon>Pterygota</taxon>
        <taxon>Neoptera</taxon>
        <taxon>Endopterygota</taxon>
        <taxon>Coleoptera</taxon>
        <taxon>Polyphaga</taxon>
        <taxon>Cucujiformia</taxon>
        <taxon>Coccinelloidea</taxon>
        <taxon>Coccinellidae</taxon>
        <taxon>Epilachninae</taxon>
        <taxon>Epilachnini</taxon>
        <taxon>Henosepilachna</taxon>
    </lineage>
</organism>
<name>A0AAW1U8V6_9CUCU</name>
<dbReference type="AlphaFoldDB" id="A0AAW1U8V6"/>
<keyword evidence="3" id="KW-1185">Reference proteome</keyword>
<evidence type="ECO:0000313" key="2">
    <source>
        <dbReference type="EMBL" id="KAK9879068.1"/>
    </source>
</evidence>
<feature type="region of interest" description="Disordered" evidence="1">
    <location>
        <begin position="1"/>
        <end position="20"/>
    </location>
</feature>
<evidence type="ECO:0000313" key="3">
    <source>
        <dbReference type="Proteomes" id="UP001431783"/>
    </source>
</evidence>